<gene>
    <name evidence="3" type="ORF">ACFO7U_12165</name>
</gene>
<feature type="region of interest" description="Disordered" evidence="1">
    <location>
        <begin position="343"/>
        <end position="428"/>
    </location>
</feature>
<dbReference type="EMBL" id="JBHSHP010000047">
    <property type="protein sequence ID" value="MFC4755528.1"/>
    <property type="molecule type" value="Genomic_DNA"/>
</dbReference>
<dbReference type="RefSeq" id="WP_344994491.1">
    <property type="nucleotide sequence ID" value="NZ_BAABCD010000044.1"/>
</dbReference>
<keyword evidence="2" id="KW-0472">Membrane</keyword>
<keyword evidence="2" id="KW-1133">Transmembrane helix</keyword>
<feature type="compositionally biased region" description="Basic and acidic residues" evidence="1">
    <location>
        <begin position="343"/>
        <end position="362"/>
    </location>
</feature>
<proteinExistence type="predicted"/>
<name>A0ABV9PUP6_9ACTN</name>
<feature type="transmembrane region" description="Helical" evidence="2">
    <location>
        <begin position="177"/>
        <end position="197"/>
    </location>
</feature>
<evidence type="ECO:0000256" key="1">
    <source>
        <dbReference type="SAM" id="MobiDB-lite"/>
    </source>
</evidence>
<feature type="transmembrane region" description="Helical" evidence="2">
    <location>
        <begin position="298"/>
        <end position="316"/>
    </location>
</feature>
<reference evidence="4" key="1">
    <citation type="journal article" date="2019" name="Int. J. Syst. Evol. Microbiol.">
        <title>The Global Catalogue of Microorganisms (GCM) 10K type strain sequencing project: providing services to taxonomists for standard genome sequencing and annotation.</title>
        <authorList>
            <consortium name="The Broad Institute Genomics Platform"/>
            <consortium name="The Broad Institute Genome Sequencing Center for Infectious Disease"/>
            <person name="Wu L."/>
            <person name="Ma J."/>
        </authorList>
    </citation>
    <scope>NUCLEOTIDE SEQUENCE [LARGE SCALE GENOMIC DNA]</scope>
    <source>
        <strain evidence="4">JCM 11882</strain>
    </source>
</reference>
<accession>A0ABV9PUP6</accession>
<keyword evidence="4" id="KW-1185">Reference proteome</keyword>
<dbReference type="Proteomes" id="UP001595836">
    <property type="component" value="Unassembled WGS sequence"/>
</dbReference>
<comment type="caution">
    <text evidence="3">The sequence shown here is derived from an EMBL/GenBank/DDBJ whole genome shotgun (WGS) entry which is preliminary data.</text>
</comment>
<feature type="transmembrane region" description="Helical" evidence="2">
    <location>
        <begin position="209"/>
        <end position="229"/>
    </location>
</feature>
<evidence type="ECO:0000313" key="4">
    <source>
        <dbReference type="Proteomes" id="UP001595836"/>
    </source>
</evidence>
<feature type="transmembrane region" description="Helical" evidence="2">
    <location>
        <begin position="250"/>
        <end position="278"/>
    </location>
</feature>
<sequence>MDEQTQADSGALATVGLMADPGVPRRISVAIADDLAEELGRELGGRWRVEVDQETLPLGPEGDIRLTENAPRLLQQHGWDFLLYLTDLATHPDGVPVLYDVSRSTAAALVCVPVLGVFRVRSRVRELAFRLVRSGTRREGMGVRGTDDLPPAHRRGLVNKARLLAGMVHNNRPSRMVTALSGVVAAGAGTGAFGIFYGSIAALAVELHALRLLLISVMGVLTLVTWLILHNGLWTRRDDEFTPGNRRMDNAATVLTVGVGVGIMFVALLATMFVLALTVMDADYLATQLGRPTVLLDYVHLAWLSSCLGAFAGALGSNFDDENVVRESTYSLRWHERRKMFDSYQSREGDREEQQEQQRIEREYDDNDNDDARGRGEQSRSDHPGVDTAADDDSSGEVDDDRASHRGGVIADGDSGSSRQVEDDRSRG</sequence>
<evidence type="ECO:0008006" key="5">
    <source>
        <dbReference type="Google" id="ProtNLM"/>
    </source>
</evidence>
<feature type="compositionally biased region" description="Acidic residues" evidence="1">
    <location>
        <begin position="389"/>
        <end position="400"/>
    </location>
</feature>
<protein>
    <recommendedName>
        <fullName evidence="5">DUF2267 domain-containing protein</fullName>
    </recommendedName>
</protein>
<evidence type="ECO:0000256" key="2">
    <source>
        <dbReference type="SAM" id="Phobius"/>
    </source>
</evidence>
<evidence type="ECO:0000313" key="3">
    <source>
        <dbReference type="EMBL" id="MFC4755528.1"/>
    </source>
</evidence>
<keyword evidence="2" id="KW-0812">Transmembrane</keyword>
<organism evidence="3 4">
    <name type="scientific">Dietzia aurantiaca</name>
    <dbReference type="NCBI Taxonomy" id="983873"/>
    <lineage>
        <taxon>Bacteria</taxon>
        <taxon>Bacillati</taxon>
        <taxon>Actinomycetota</taxon>
        <taxon>Actinomycetes</taxon>
        <taxon>Mycobacteriales</taxon>
        <taxon>Dietziaceae</taxon>
        <taxon>Dietzia</taxon>
    </lineage>
</organism>
<feature type="compositionally biased region" description="Basic and acidic residues" evidence="1">
    <location>
        <begin position="370"/>
        <end position="385"/>
    </location>
</feature>